<dbReference type="Gene3D" id="1.10.540.10">
    <property type="entry name" value="Acyl-CoA dehydrogenase/oxidase, N-terminal domain"/>
    <property type="match status" value="1"/>
</dbReference>
<dbReference type="EMBL" id="DSRU01000169">
    <property type="protein sequence ID" value="HFM98411.1"/>
    <property type="molecule type" value="Genomic_DNA"/>
</dbReference>
<dbReference type="PANTHER" id="PTHR43884:SF12">
    <property type="entry name" value="ISOVALERYL-COA DEHYDROGENASE, MITOCHONDRIAL-RELATED"/>
    <property type="match status" value="1"/>
</dbReference>
<dbReference type="InterPro" id="IPR013786">
    <property type="entry name" value="AcylCoA_DH/ox_N"/>
</dbReference>
<dbReference type="GO" id="GO:0050660">
    <property type="term" value="F:flavin adenine dinucleotide binding"/>
    <property type="evidence" value="ECO:0007669"/>
    <property type="project" value="InterPro"/>
</dbReference>
<dbReference type="AlphaFoldDB" id="A0A7C3KEZ8"/>
<name>A0A7C3KEZ8_9CYAN</name>
<dbReference type="InterPro" id="IPR046373">
    <property type="entry name" value="Acyl-CoA_Oxase/DH_mid-dom_sf"/>
</dbReference>
<feature type="domain" description="Acyl-CoA dehydrogenase/oxidase N-terminal" evidence="1">
    <location>
        <begin position="9"/>
        <end position="111"/>
    </location>
</feature>
<dbReference type="Gene3D" id="2.40.110.10">
    <property type="entry name" value="Butyryl-CoA Dehydrogenase, subunit A, domain 2"/>
    <property type="match status" value="1"/>
</dbReference>
<reference evidence="2" key="1">
    <citation type="journal article" date="2020" name="mSystems">
        <title>Genome- and Community-Level Interaction Insights into Carbon Utilization and Element Cycling Functions of Hydrothermarchaeota in Hydrothermal Sediment.</title>
        <authorList>
            <person name="Zhou Z."/>
            <person name="Liu Y."/>
            <person name="Xu W."/>
            <person name="Pan J."/>
            <person name="Luo Z.H."/>
            <person name="Li M."/>
        </authorList>
    </citation>
    <scope>NUCLEOTIDE SEQUENCE [LARGE SCALE GENOMIC DNA]</scope>
    <source>
        <strain evidence="2">SpSt-418</strain>
    </source>
</reference>
<evidence type="ECO:0000313" key="2">
    <source>
        <dbReference type="EMBL" id="HFM98411.1"/>
    </source>
</evidence>
<dbReference type="InterPro" id="IPR009100">
    <property type="entry name" value="AcylCoA_DH/oxidase_NM_dom_sf"/>
</dbReference>
<dbReference type="GO" id="GO:0003995">
    <property type="term" value="F:acyl-CoA dehydrogenase activity"/>
    <property type="evidence" value="ECO:0007669"/>
    <property type="project" value="TreeGrafter"/>
</dbReference>
<accession>A0A7C3KEZ8</accession>
<comment type="caution">
    <text evidence="2">The sequence shown here is derived from an EMBL/GenBank/DDBJ whole genome shotgun (WGS) entry which is preliminary data.</text>
</comment>
<proteinExistence type="predicted"/>
<evidence type="ECO:0000259" key="1">
    <source>
        <dbReference type="Pfam" id="PF02771"/>
    </source>
</evidence>
<dbReference type="Pfam" id="PF02771">
    <property type="entry name" value="Acyl-CoA_dh_N"/>
    <property type="match status" value="1"/>
</dbReference>
<dbReference type="SUPFAM" id="SSF47203">
    <property type="entry name" value="Acyl-CoA dehydrogenase C-terminal domain-like"/>
    <property type="match status" value="1"/>
</dbReference>
<dbReference type="PANTHER" id="PTHR43884">
    <property type="entry name" value="ACYL-COA DEHYDROGENASE"/>
    <property type="match status" value="1"/>
</dbReference>
<sequence length="354" mass="38912">MLTRPHLSTTEQLLQTAIAPQANQLDHDPKALFEAFQLLGQHHLLGLRISQTWGGAELADPEFRQFQELFARYSGALAFLQAQHQSAGTLLSKSDNSILKRSLLPDMVTGKVGVGISFSHLRRADSPLKAIASAGGYEFSGQAPWVTGWGCFQWFIAAARLPDDQVVYGLIPLQNQTQAQGELICREPLALAALTATNTVVVEFYDWFVPATNIVTLRPLSELAKSDRLNVLQHSFYALGCAQAGLDLLLTKQHQRQNEELAHVYMHLLHELSDCRQAIYAAQPELNPFAELLELRARAIALAVRSAHSAVIASGGAANNLEHSAQRIFREAMVFSVTGQTEAVMVASLKRLLQ</sequence>
<protein>
    <submittedName>
        <fullName evidence="2">Acyl-CoA dehydrogenase</fullName>
    </submittedName>
</protein>
<dbReference type="InterPro" id="IPR036250">
    <property type="entry name" value="AcylCo_DH-like_C"/>
</dbReference>
<gene>
    <name evidence="2" type="ORF">ENR64_11770</name>
</gene>
<dbReference type="InterPro" id="IPR037069">
    <property type="entry name" value="AcylCoA_DH/ox_N_sf"/>
</dbReference>
<dbReference type="SUPFAM" id="SSF56645">
    <property type="entry name" value="Acyl-CoA dehydrogenase NM domain-like"/>
    <property type="match status" value="1"/>
</dbReference>
<organism evidence="2">
    <name type="scientific">Oscillatoriales cyanobacterium SpSt-418</name>
    <dbReference type="NCBI Taxonomy" id="2282169"/>
    <lineage>
        <taxon>Bacteria</taxon>
        <taxon>Bacillati</taxon>
        <taxon>Cyanobacteriota</taxon>
        <taxon>Cyanophyceae</taxon>
        <taxon>Oscillatoriophycideae</taxon>
        <taxon>Oscillatoriales</taxon>
    </lineage>
</organism>